<evidence type="ECO:0000259" key="2">
    <source>
        <dbReference type="Pfam" id="PF16694"/>
    </source>
</evidence>
<proteinExistence type="predicted"/>
<evidence type="ECO:0000256" key="1">
    <source>
        <dbReference type="SAM" id="SignalP"/>
    </source>
</evidence>
<dbReference type="CDD" id="cd20751">
    <property type="entry name" value="cyt_P460_Ne-like"/>
    <property type="match status" value="1"/>
</dbReference>
<dbReference type="Gene3D" id="3.50.70.20">
    <property type="entry name" value="Cytochrome P460"/>
    <property type="match status" value="1"/>
</dbReference>
<feature type="chain" id="PRO_5014770395" description="Cytochrome P460 domain-containing protein" evidence="1">
    <location>
        <begin position="31"/>
        <end position="207"/>
    </location>
</feature>
<sequence length="207" mass="22655">MRLNPAVAAFVSALAVSIPFLIRFAPTANAASSGVPAYAANGELLPVGNYREWIYLTSGIDMSYNAKPADMTMFDNVFVNPEAYRSFLATGTWPDKTVLVLEVREAKSKGSINQHGHFQGEELMGFEVHVKDQARFPGKWAFFDFDSPTKNGTLIPQGAPCYSCHAAHAAVDTTFVQFYPTLLPIAELKKTLSEAYLKDEAAQAQPN</sequence>
<dbReference type="Proteomes" id="UP000239735">
    <property type="component" value="Unassembled WGS sequence"/>
</dbReference>
<protein>
    <recommendedName>
        <fullName evidence="2">Cytochrome P460 domain-containing protein</fullName>
    </recommendedName>
</protein>
<dbReference type="AlphaFoldDB" id="A0A2N9L7R1"/>
<dbReference type="InterPro" id="IPR032033">
    <property type="entry name" value="Cytochrome_P460"/>
</dbReference>
<dbReference type="EMBL" id="OKRB01000078">
    <property type="protein sequence ID" value="SPE19310.1"/>
    <property type="molecule type" value="Genomic_DNA"/>
</dbReference>
<reference evidence="4" key="1">
    <citation type="submission" date="2018-02" db="EMBL/GenBank/DDBJ databases">
        <authorList>
            <person name="Hausmann B."/>
        </authorList>
    </citation>
    <scope>NUCLEOTIDE SEQUENCE [LARGE SCALE GENOMIC DNA]</scope>
    <source>
        <strain evidence="4">Peat soil MAG SbA5</strain>
    </source>
</reference>
<evidence type="ECO:0000313" key="3">
    <source>
        <dbReference type="EMBL" id="SPE19310.1"/>
    </source>
</evidence>
<keyword evidence="1" id="KW-0732">Signal</keyword>
<organism evidence="3 4">
    <name type="scientific">Candidatus Sulfuritelmatomonas gaucii</name>
    <dbReference type="NCBI Taxonomy" id="2043161"/>
    <lineage>
        <taxon>Bacteria</taxon>
        <taxon>Pseudomonadati</taxon>
        <taxon>Acidobacteriota</taxon>
        <taxon>Terriglobia</taxon>
        <taxon>Terriglobales</taxon>
        <taxon>Acidobacteriaceae</taxon>
        <taxon>Candidatus Sulfuritelmatomonas</taxon>
    </lineage>
</organism>
<dbReference type="OrthoDB" id="511546at2"/>
<gene>
    <name evidence="3" type="ORF">SBA5_220156</name>
</gene>
<feature type="signal peptide" evidence="1">
    <location>
        <begin position="1"/>
        <end position="30"/>
    </location>
</feature>
<feature type="domain" description="Cytochrome P460" evidence="2">
    <location>
        <begin position="49"/>
        <end position="175"/>
    </location>
</feature>
<accession>A0A2N9L7R1</accession>
<evidence type="ECO:0000313" key="4">
    <source>
        <dbReference type="Proteomes" id="UP000239735"/>
    </source>
</evidence>
<dbReference type="InterPro" id="IPR038142">
    <property type="entry name" value="Cytochrome_P460_sp"/>
</dbReference>
<dbReference type="Pfam" id="PF16694">
    <property type="entry name" value="Cytochrome_P460"/>
    <property type="match status" value="1"/>
</dbReference>
<name>A0A2N9L7R1_9BACT</name>